<comment type="caution">
    <text evidence="5">The sequence shown here is derived from an EMBL/GenBank/DDBJ whole genome shotgun (WGS) entry which is preliminary data.</text>
</comment>
<organism evidence="5 6">
    <name type="scientific">Salibaculum griseiflavum</name>
    <dbReference type="NCBI Taxonomy" id="1914409"/>
    <lineage>
        <taxon>Bacteria</taxon>
        <taxon>Pseudomonadati</taxon>
        <taxon>Pseudomonadota</taxon>
        <taxon>Alphaproteobacteria</taxon>
        <taxon>Rhodobacterales</taxon>
        <taxon>Roseobacteraceae</taxon>
        <taxon>Salibaculum</taxon>
    </lineage>
</organism>
<evidence type="ECO:0000256" key="3">
    <source>
        <dbReference type="ARBA" id="ARBA00023163"/>
    </source>
</evidence>
<dbReference type="InterPro" id="IPR000524">
    <property type="entry name" value="Tscrpt_reg_HTH_GntR"/>
</dbReference>
<dbReference type="SUPFAM" id="SSF46785">
    <property type="entry name" value="Winged helix' DNA-binding domain"/>
    <property type="match status" value="1"/>
</dbReference>
<evidence type="ECO:0000313" key="5">
    <source>
        <dbReference type="EMBL" id="PWG18012.1"/>
    </source>
</evidence>
<gene>
    <name evidence="5" type="ORF">DFK10_04735</name>
</gene>
<dbReference type="RefSeq" id="WP_109387098.1">
    <property type="nucleotide sequence ID" value="NZ_QETF01000003.1"/>
</dbReference>
<name>A0A2V1PA57_9RHOB</name>
<evidence type="ECO:0000256" key="1">
    <source>
        <dbReference type="ARBA" id="ARBA00023015"/>
    </source>
</evidence>
<dbReference type="GO" id="GO:0003677">
    <property type="term" value="F:DNA binding"/>
    <property type="evidence" value="ECO:0007669"/>
    <property type="project" value="UniProtKB-KW"/>
</dbReference>
<dbReference type="GO" id="GO:0003700">
    <property type="term" value="F:DNA-binding transcription factor activity"/>
    <property type="evidence" value="ECO:0007669"/>
    <property type="project" value="InterPro"/>
</dbReference>
<reference evidence="6" key="1">
    <citation type="submission" date="2018-05" db="EMBL/GenBank/DDBJ databases">
        <authorList>
            <person name="Du Z."/>
            <person name="Wang X."/>
        </authorList>
    </citation>
    <scope>NUCLEOTIDE SEQUENCE [LARGE SCALE GENOMIC DNA]</scope>
    <source>
        <strain evidence="6">WDS4C29</strain>
    </source>
</reference>
<sequence>MDGSNKQSDRPRRSRPVRVAEEIKQWVVERDLKKGAKLPNEAAMIQTFGVSKGTVREAMRILEAQGLIVTRTGPGGGSFVGEVSAHRARSLLANYFYFQELSLADIYQMRKLLEPELAADLAGTLTPTQLDELQALAERHPEPARTAEEEKEQHVSSLAFHSRLSEFADNRLLGFVIGFMARILREMTVYRRLYEPPNHALWERGRRHQIDLVAALREGDADKARAIMASHMAGAEEMMVAQEAQIRRQFMAE</sequence>
<dbReference type="OrthoDB" id="9028214at2"/>
<keyword evidence="3" id="KW-0804">Transcription</keyword>
<evidence type="ECO:0000256" key="2">
    <source>
        <dbReference type="ARBA" id="ARBA00023125"/>
    </source>
</evidence>
<feature type="domain" description="HTH gntR-type" evidence="4">
    <location>
        <begin position="13"/>
        <end position="83"/>
    </location>
</feature>
<dbReference type="CDD" id="cd07377">
    <property type="entry name" value="WHTH_GntR"/>
    <property type="match status" value="1"/>
</dbReference>
<dbReference type="PANTHER" id="PTHR43537:SF5">
    <property type="entry name" value="UXU OPERON TRANSCRIPTIONAL REGULATOR"/>
    <property type="match status" value="1"/>
</dbReference>
<dbReference type="Pfam" id="PF00392">
    <property type="entry name" value="GntR"/>
    <property type="match status" value="1"/>
</dbReference>
<dbReference type="SMART" id="SM00895">
    <property type="entry name" value="FCD"/>
    <property type="match status" value="1"/>
</dbReference>
<dbReference type="InterPro" id="IPR036390">
    <property type="entry name" value="WH_DNA-bd_sf"/>
</dbReference>
<dbReference type="Proteomes" id="UP000245293">
    <property type="component" value="Unassembled WGS sequence"/>
</dbReference>
<dbReference type="EMBL" id="QETF01000003">
    <property type="protein sequence ID" value="PWG18012.1"/>
    <property type="molecule type" value="Genomic_DNA"/>
</dbReference>
<protein>
    <submittedName>
        <fullName evidence="5">GntR family transcriptional regulator</fullName>
    </submittedName>
</protein>
<dbReference type="AlphaFoldDB" id="A0A2V1PA57"/>
<keyword evidence="6" id="KW-1185">Reference proteome</keyword>
<keyword evidence="2" id="KW-0238">DNA-binding</keyword>
<dbReference type="PROSITE" id="PS50949">
    <property type="entry name" value="HTH_GNTR"/>
    <property type="match status" value="1"/>
</dbReference>
<dbReference type="InterPro" id="IPR036388">
    <property type="entry name" value="WH-like_DNA-bd_sf"/>
</dbReference>
<dbReference type="PRINTS" id="PR00035">
    <property type="entry name" value="HTHGNTR"/>
</dbReference>
<keyword evidence="1" id="KW-0805">Transcription regulation</keyword>
<evidence type="ECO:0000313" key="6">
    <source>
        <dbReference type="Proteomes" id="UP000245293"/>
    </source>
</evidence>
<dbReference type="SMART" id="SM00345">
    <property type="entry name" value="HTH_GNTR"/>
    <property type="match status" value="1"/>
</dbReference>
<dbReference type="Gene3D" id="1.20.120.530">
    <property type="entry name" value="GntR ligand-binding domain-like"/>
    <property type="match status" value="1"/>
</dbReference>
<dbReference type="Gene3D" id="1.10.10.10">
    <property type="entry name" value="Winged helix-like DNA-binding domain superfamily/Winged helix DNA-binding domain"/>
    <property type="match status" value="1"/>
</dbReference>
<dbReference type="InterPro" id="IPR008920">
    <property type="entry name" value="TF_FadR/GntR_C"/>
</dbReference>
<dbReference type="InterPro" id="IPR011711">
    <property type="entry name" value="GntR_C"/>
</dbReference>
<dbReference type="Pfam" id="PF07729">
    <property type="entry name" value="FCD"/>
    <property type="match status" value="1"/>
</dbReference>
<dbReference type="PANTHER" id="PTHR43537">
    <property type="entry name" value="TRANSCRIPTIONAL REGULATOR, GNTR FAMILY"/>
    <property type="match status" value="1"/>
</dbReference>
<dbReference type="SUPFAM" id="SSF48008">
    <property type="entry name" value="GntR ligand-binding domain-like"/>
    <property type="match status" value="1"/>
</dbReference>
<proteinExistence type="predicted"/>
<accession>A0A2V1PA57</accession>
<evidence type="ECO:0000259" key="4">
    <source>
        <dbReference type="PROSITE" id="PS50949"/>
    </source>
</evidence>